<accession>R9GXX9</accession>
<dbReference type="SUPFAM" id="SSF53448">
    <property type="entry name" value="Nucleotide-diphospho-sugar transferases"/>
    <property type="match status" value="1"/>
</dbReference>
<evidence type="ECO:0000313" key="3">
    <source>
        <dbReference type="Proteomes" id="UP000014174"/>
    </source>
</evidence>
<evidence type="ECO:0000313" key="2">
    <source>
        <dbReference type="EMBL" id="EOR93829.1"/>
    </source>
</evidence>
<evidence type="ECO:0000259" key="1">
    <source>
        <dbReference type="Pfam" id="PF00535"/>
    </source>
</evidence>
<dbReference type="PANTHER" id="PTHR22916:SF3">
    <property type="entry name" value="UDP-GLCNAC:BETAGAL BETA-1,3-N-ACETYLGLUCOSAMINYLTRANSFERASE-LIKE PROTEIN 1"/>
    <property type="match status" value="1"/>
</dbReference>
<dbReference type="GO" id="GO:0016758">
    <property type="term" value="F:hexosyltransferase activity"/>
    <property type="evidence" value="ECO:0007669"/>
    <property type="project" value="UniProtKB-ARBA"/>
</dbReference>
<dbReference type="AlphaFoldDB" id="R9GXX9"/>
<keyword evidence="3" id="KW-1185">Reference proteome</keyword>
<reference evidence="2 3" key="1">
    <citation type="journal article" date="2013" name="Genome Announc.">
        <title>Draft Genome Sequence of Arcticibacter svalbardensis Strain MN12-7T, a Member of the Family Sphingobacteriaceae Isolated from an Arctic Soil Sample.</title>
        <authorList>
            <person name="Shivaji S."/>
            <person name="Ara S."/>
            <person name="Prasad S."/>
            <person name="Manasa B.P."/>
            <person name="Begum Z."/>
            <person name="Singh A."/>
            <person name="Kumar Pinnaka A."/>
        </authorList>
    </citation>
    <scope>NUCLEOTIDE SEQUENCE [LARGE SCALE GENOMIC DNA]</scope>
    <source>
        <strain evidence="2 3">MN12-7</strain>
    </source>
</reference>
<gene>
    <name evidence="2" type="ORF">ADIARSV_2966</name>
</gene>
<proteinExistence type="predicted"/>
<dbReference type="PANTHER" id="PTHR22916">
    <property type="entry name" value="GLYCOSYLTRANSFERASE"/>
    <property type="match status" value="1"/>
</dbReference>
<comment type="caution">
    <text evidence="2">The sequence shown here is derived from an EMBL/GenBank/DDBJ whole genome shotgun (WGS) entry which is preliminary data.</text>
</comment>
<dbReference type="InterPro" id="IPR001173">
    <property type="entry name" value="Glyco_trans_2-like"/>
</dbReference>
<dbReference type="PATRIC" id="fig|1150600.3.peg.2936"/>
<dbReference type="eggNOG" id="COG0463">
    <property type="taxonomic scope" value="Bacteria"/>
</dbReference>
<organism evidence="2 3">
    <name type="scientific">Arcticibacter svalbardensis MN12-7</name>
    <dbReference type="NCBI Taxonomy" id="1150600"/>
    <lineage>
        <taxon>Bacteria</taxon>
        <taxon>Pseudomonadati</taxon>
        <taxon>Bacteroidota</taxon>
        <taxon>Sphingobacteriia</taxon>
        <taxon>Sphingobacteriales</taxon>
        <taxon>Sphingobacteriaceae</taxon>
        <taxon>Arcticibacter</taxon>
    </lineage>
</organism>
<dbReference type="Gene3D" id="3.90.550.10">
    <property type="entry name" value="Spore Coat Polysaccharide Biosynthesis Protein SpsA, Chain A"/>
    <property type="match status" value="1"/>
</dbReference>
<dbReference type="STRING" id="1150600.ADIARSV_2966"/>
<dbReference type="Pfam" id="PF00535">
    <property type="entry name" value="Glycos_transf_2"/>
    <property type="match status" value="1"/>
</dbReference>
<dbReference type="Proteomes" id="UP000014174">
    <property type="component" value="Unassembled WGS sequence"/>
</dbReference>
<dbReference type="InterPro" id="IPR029044">
    <property type="entry name" value="Nucleotide-diphossugar_trans"/>
</dbReference>
<sequence>MSICCISYNHEKYIKQALDSFLMQITDFKFEIIIGEDCSTDQTRAIIESYCQRYPDIIHLLVSDSNVGAIKNQVRVINKAKGKYIAMCDGDDYWSDPLKLQKQVDFMESHPQHAICCHYTKVIDEQGKLVYVNTKPEVLEFAFEDVLLGKKEETRICSLVARNNGWVKEIGMEDWYYKTFGTDTLFKLYIMAWTNGKIYVLPEVMAVYRLHRGGIWSLIDGKVRKGRMISDFNVIINNFRYSSISKKELLKMYISQYLLFDMWNLNISKAYHTLTKLI</sequence>
<dbReference type="EMBL" id="AQPN01000103">
    <property type="protein sequence ID" value="EOR93829.1"/>
    <property type="molecule type" value="Genomic_DNA"/>
</dbReference>
<name>R9GXX9_9SPHI</name>
<protein>
    <submittedName>
        <fullName evidence="2">Putative glycosyltransferase</fullName>
    </submittedName>
</protein>
<feature type="domain" description="Glycosyltransferase 2-like" evidence="1">
    <location>
        <begin position="2"/>
        <end position="156"/>
    </location>
</feature>
<keyword evidence="2" id="KW-0808">Transferase</keyword>